<evidence type="ECO:0000313" key="1">
    <source>
        <dbReference type="EMBL" id="KIK56821.1"/>
    </source>
</evidence>
<organism evidence="1 2">
    <name type="scientific">Collybiopsis luxurians FD-317 M1</name>
    <dbReference type="NCBI Taxonomy" id="944289"/>
    <lineage>
        <taxon>Eukaryota</taxon>
        <taxon>Fungi</taxon>
        <taxon>Dikarya</taxon>
        <taxon>Basidiomycota</taxon>
        <taxon>Agaricomycotina</taxon>
        <taxon>Agaricomycetes</taxon>
        <taxon>Agaricomycetidae</taxon>
        <taxon>Agaricales</taxon>
        <taxon>Marasmiineae</taxon>
        <taxon>Omphalotaceae</taxon>
        <taxon>Collybiopsis</taxon>
        <taxon>Collybiopsis luxurians</taxon>
    </lineage>
</organism>
<dbReference type="OrthoDB" id="2688393at2759"/>
<dbReference type="Proteomes" id="UP000053593">
    <property type="component" value="Unassembled WGS sequence"/>
</dbReference>
<keyword evidence="2" id="KW-1185">Reference proteome</keyword>
<dbReference type="InterPro" id="IPR041078">
    <property type="entry name" value="Plavaka"/>
</dbReference>
<dbReference type="Pfam" id="PF18759">
    <property type="entry name" value="Plavaka"/>
    <property type="match status" value="1"/>
</dbReference>
<evidence type="ECO:0000313" key="2">
    <source>
        <dbReference type="Proteomes" id="UP000053593"/>
    </source>
</evidence>
<reference evidence="1 2" key="1">
    <citation type="submission" date="2014-04" db="EMBL/GenBank/DDBJ databases">
        <title>Evolutionary Origins and Diversification of the Mycorrhizal Mutualists.</title>
        <authorList>
            <consortium name="DOE Joint Genome Institute"/>
            <consortium name="Mycorrhizal Genomics Consortium"/>
            <person name="Kohler A."/>
            <person name="Kuo A."/>
            <person name="Nagy L.G."/>
            <person name="Floudas D."/>
            <person name="Copeland A."/>
            <person name="Barry K.W."/>
            <person name="Cichocki N."/>
            <person name="Veneault-Fourrey C."/>
            <person name="LaButti K."/>
            <person name="Lindquist E.A."/>
            <person name="Lipzen A."/>
            <person name="Lundell T."/>
            <person name="Morin E."/>
            <person name="Murat C."/>
            <person name="Riley R."/>
            <person name="Ohm R."/>
            <person name="Sun H."/>
            <person name="Tunlid A."/>
            <person name="Henrissat B."/>
            <person name="Grigoriev I.V."/>
            <person name="Hibbett D.S."/>
            <person name="Martin F."/>
        </authorList>
    </citation>
    <scope>NUCLEOTIDE SEQUENCE [LARGE SCALE GENOMIC DNA]</scope>
    <source>
        <strain evidence="1 2">FD-317 M1</strain>
    </source>
</reference>
<name>A0A0D0BP23_9AGAR</name>
<accession>A0A0D0BP23</accession>
<dbReference type="EMBL" id="KN834795">
    <property type="protein sequence ID" value="KIK56821.1"/>
    <property type="molecule type" value="Genomic_DNA"/>
</dbReference>
<feature type="non-terminal residue" evidence="1">
    <location>
        <position position="100"/>
    </location>
</feature>
<protein>
    <submittedName>
        <fullName evidence="1">Uncharacterized protein</fullName>
    </submittedName>
</protein>
<dbReference type="AlphaFoldDB" id="A0A0D0BP23"/>
<proteinExistence type="predicted"/>
<sequence length="100" mass="11437">DPLEAIKAWWGDLPFANDLVYKPAKMFQSQKQTKEERMYAEMWTGGFWNAAQVHFPLLFQLRTITPVIIASDKTQLTNFSGEIGVPRISQVGEYPKSSLM</sequence>
<dbReference type="HOGENOM" id="CLU_2460732_0_0_1"/>
<gene>
    <name evidence="1" type="ORF">GYMLUDRAFT_173820</name>
</gene>